<evidence type="ECO:0000313" key="2">
    <source>
        <dbReference type="EMBL" id="RBP76924.1"/>
    </source>
</evidence>
<proteinExistence type="predicted"/>
<evidence type="ECO:0008006" key="6">
    <source>
        <dbReference type="Google" id="ProtNLM"/>
    </source>
</evidence>
<keyword evidence="5" id="KW-1185">Reference proteome</keyword>
<evidence type="ECO:0000313" key="3">
    <source>
        <dbReference type="EMBL" id="RCW37770.1"/>
    </source>
</evidence>
<evidence type="ECO:0000313" key="5">
    <source>
        <dbReference type="Proteomes" id="UP000253065"/>
    </source>
</evidence>
<dbReference type="Proteomes" id="UP000252795">
    <property type="component" value="Unassembled WGS sequence"/>
</dbReference>
<accession>A0A368VBT9</accession>
<keyword evidence="1" id="KW-1133">Transmembrane helix</keyword>
<dbReference type="EMBL" id="QPJB01000001">
    <property type="protein sequence ID" value="RCW37770.1"/>
    <property type="molecule type" value="Genomic_DNA"/>
</dbReference>
<dbReference type="SUPFAM" id="SSF58104">
    <property type="entry name" value="Methyl-accepting chemotaxis protein (MCP) signaling domain"/>
    <property type="match status" value="1"/>
</dbReference>
<comment type="caution">
    <text evidence="3">The sequence shown here is derived from an EMBL/GenBank/DDBJ whole genome shotgun (WGS) entry which is preliminary data.</text>
</comment>
<keyword evidence="1" id="KW-0472">Membrane</keyword>
<keyword evidence="1" id="KW-0812">Transmembrane</keyword>
<gene>
    <name evidence="3" type="ORF">DET51_101106</name>
    <name evidence="2" type="ORF">DET64_101107</name>
</gene>
<reference evidence="3 4" key="1">
    <citation type="submission" date="2018-07" db="EMBL/GenBank/DDBJ databases">
        <title>Freshwater and sediment microbial communities from various areas in North America, analyzing microbe dynamics in response to fracking.</title>
        <authorList>
            <person name="Lamendella R."/>
        </authorList>
    </citation>
    <scope>NUCLEOTIDE SEQUENCE [LARGE SCALE GENOMIC DNA]</scope>
    <source>
        <strain evidence="3 4">114E</strain>
        <strain evidence="2 5">114E_o</strain>
    </source>
</reference>
<evidence type="ECO:0000256" key="1">
    <source>
        <dbReference type="SAM" id="Phobius"/>
    </source>
</evidence>
<dbReference type="Proteomes" id="UP000253065">
    <property type="component" value="Unassembled WGS sequence"/>
</dbReference>
<dbReference type="RefSeq" id="WP_113878864.1">
    <property type="nucleotide sequence ID" value="NZ_QNSA01000001.1"/>
</dbReference>
<dbReference type="AlphaFoldDB" id="A0A368VBT9"/>
<dbReference type="Gene3D" id="1.10.287.950">
    <property type="entry name" value="Methyl-accepting chemotaxis protein"/>
    <property type="match status" value="1"/>
</dbReference>
<dbReference type="EMBL" id="QNSA01000001">
    <property type="protein sequence ID" value="RBP76924.1"/>
    <property type="molecule type" value="Genomic_DNA"/>
</dbReference>
<name>A0A368VBT9_MARNT</name>
<organism evidence="3 4">
    <name type="scientific">Marinobacter nauticus</name>
    <name type="common">Marinobacter hydrocarbonoclasticus</name>
    <name type="synonym">Marinobacter aquaeolei</name>
    <dbReference type="NCBI Taxonomy" id="2743"/>
    <lineage>
        <taxon>Bacteria</taxon>
        <taxon>Pseudomonadati</taxon>
        <taxon>Pseudomonadota</taxon>
        <taxon>Gammaproteobacteria</taxon>
        <taxon>Pseudomonadales</taxon>
        <taxon>Marinobacteraceae</taxon>
        <taxon>Marinobacter</taxon>
    </lineage>
</organism>
<feature type="transmembrane region" description="Helical" evidence="1">
    <location>
        <begin position="12"/>
        <end position="31"/>
    </location>
</feature>
<evidence type="ECO:0000313" key="4">
    <source>
        <dbReference type="Proteomes" id="UP000252795"/>
    </source>
</evidence>
<protein>
    <recommendedName>
        <fullName evidence="6">Methyl-accepting chemotaxis protein</fullName>
    </recommendedName>
</protein>
<sequence>MRWYNKSILNRILTIIVVSNLLIAIVAGIYFNRSLSSQDEYEHLISDEIVLALEAQDILSDFKTQVATAAEEQTSVSEDINRNVTEVAEISEAMHDAAEQNLRTVPELEAMARKAQELAGRIRY</sequence>